<dbReference type="Proteomes" id="UP000327044">
    <property type="component" value="Unassembled WGS sequence"/>
</dbReference>
<dbReference type="CDD" id="cd15489">
    <property type="entry name" value="PHD_SF"/>
    <property type="match status" value="1"/>
</dbReference>
<dbReference type="EMBL" id="VVIM01000006">
    <property type="protein sequence ID" value="KAB0798391.1"/>
    <property type="molecule type" value="Genomic_DNA"/>
</dbReference>
<accession>A0A5N4AM55</accession>
<dbReference type="AlphaFoldDB" id="A0A5N4AM55"/>
<dbReference type="SUPFAM" id="SSF57903">
    <property type="entry name" value="FYVE/PHD zinc finger"/>
    <property type="match status" value="1"/>
</dbReference>
<dbReference type="Gene3D" id="3.30.40.10">
    <property type="entry name" value="Zinc/RING finger domain, C3HC4 (zinc finger)"/>
    <property type="match status" value="1"/>
</dbReference>
<dbReference type="InterPro" id="IPR011011">
    <property type="entry name" value="Znf_FYVE_PHD"/>
</dbReference>
<evidence type="ECO:0000313" key="1">
    <source>
        <dbReference type="EMBL" id="KAB0798391.1"/>
    </source>
</evidence>
<dbReference type="InterPro" id="IPR013083">
    <property type="entry name" value="Znf_RING/FYVE/PHD"/>
</dbReference>
<dbReference type="InParanoid" id="A0A5N4AM55"/>
<organism evidence="1 2">
    <name type="scientific">Photinus pyralis</name>
    <name type="common">Common eastern firefly</name>
    <name type="synonym">Lampyris pyralis</name>
    <dbReference type="NCBI Taxonomy" id="7054"/>
    <lineage>
        <taxon>Eukaryota</taxon>
        <taxon>Metazoa</taxon>
        <taxon>Ecdysozoa</taxon>
        <taxon>Arthropoda</taxon>
        <taxon>Hexapoda</taxon>
        <taxon>Insecta</taxon>
        <taxon>Pterygota</taxon>
        <taxon>Neoptera</taxon>
        <taxon>Endopterygota</taxon>
        <taxon>Coleoptera</taxon>
        <taxon>Polyphaga</taxon>
        <taxon>Elateriformia</taxon>
        <taxon>Elateroidea</taxon>
        <taxon>Lampyridae</taxon>
        <taxon>Lampyrinae</taxon>
        <taxon>Photinus</taxon>
    </lineage>
</organism>
<evidence type="ECO:0000313" key="2">
    <source>
        <dbReference type="Proteomes" id="UP000327044"/>
    </source>
</evidence>
<name>A0A5N4AM55_PHOPY</name>
<gene>
    <name evidence="1" type="ORF">PPYR_09384</name>
</gene>
<proteinExistence type="predicted"/>
<comment type="caution">
    <text evidence="1">The sequence shown here is derived from an EMBL/GenBank/DDBJ whole genome shotgun (WGS) entry which is preliminary data.</text>
</comment>
<evidence type="ECO:0008006" key="3">
    <source>
        <dbReference type="Google" id="ProtNLM"/>
    </source>
</evidence>
<sequence length="217" mass="24806">MPVINRNSCSKEGCDKTLNVIDEIICDKCRSGFHATCTGLSRSEIQQILAKGSRIFYLCFHCDAQTSRGSTPIQSSTFERSLIELREFFTRELELLRSLINQKNANDSTFSKEEVICEVAERQRRASNVIIFNVDECLSHQDANARKEKDNQTVLDIISSLSFRLGRLKPDNKPRPIKVILRSSNEAIELLKNKYKLKKVTVNFPSQLIKPQPKEKL</sequence>
<keyword evidence="2" id="KW-1185">Reference proteome</keyword>
<protein>
    <recommendedName>
        <fullName evidence="3">Zinc finger PHD-type domain-containing protein</fullName>
    </recommendedName>
</protein>
<reference evidence="1 2" key="1">
    <citation type="journal article" date="2018" name="Elife">
        <title>Firefly genomes illuminate parallel origins of bioluminescence in beetles.</title>
        <authorList>
            <person name="Fallon T.R."/>
            <person name="Lower S.E."/>
            <person name="Chang C.H."/>
            <person name="Bessho-Uehara M."/>
            <person name="Martin G.J."/>
            <person name="Bewick A.J."/>
            <person name="Behringer M."/>
            <person name="Debat H.J."/>
            <person name="Wong I."/>
            <person name="Day J.C."/>
            <person name="Suvorov A."/>
            <person name="Silva C.J."/>
            <person name="Stanger-Hall K.F."/>
            <person name="Hall D.W."/>
            <person name="Schmitz R.J."/>
            <person name="Nelson D.R."/>
            <person name="Lewis S.M."/>
            <person name="Shigenobu S."/>
            <person name="Bybee S.M."/>
            <person name="Larracuente A.M."/>
            <person name="Oba Y."/>
            <person name="Weng J.K."/>
        </authorList>
    </citation>
    <scope>NUCLEOTIDE SEQUENCE [LARGE SCALE GENOMIC DNA]</scope>
    <source>
        <strain evidence="1">1611_PpyrPB1</strain>
        <tissue evidence="1">Whole body</tissue>
    </source>
</reference>